<reference evidence="2 3" key="1">
    <citation type="journal article" date="2020" name="Microbes Environ.">
        <title>Synthetic bacterial community of duckweed: a simple and stable system to study plant-microbe interactions.</title>
        <authorList>
            <person name="Ishizawa H."/>
            <person name="Tada M."/>
            <person name="Kuroda M."/>
            <person name="Inoue D."/>
            <person name="Futamata H."/>
            <person name="Ike M."/>
        </authorList>
    </citation>
    <scope>NUCLEOTIDE SEQUENCE [LARGE SCALE GENOMIC DNA]</scope>
    <source>
        <strain evidence="2 3">DW100</strain>
    </source>
</reference>
<dbReference type="EMBL" id="AP029022">
    <property type="protein sequence ID" value="BEV05028.1"/>
    <property type="molecule type" value="Genomic_DNA"/>
</dbReference>
<keyword evidence="1" id="KW-0175">Coiled coil</keyword>
<keyword evidence="3" id="KW-1185">Reference proteome</keyword>
<sequence>MELINNLSDVFEDILPLVDDIGAINNATNLIKQKEGLISESLKWTNNNGYLIRVKVLRNRYSGAKVPMAPEFLGIGSIPSDIVALNSSKITISTAVDPNLIFDPDDIFYIWVTRKKRFLNIGEEKLVYGYIINPSSTTVTMDALNKLSNIDMLSNIRIAQREAILTGLIHSLKSNIKDKEKIFRTTQQIDTYRKNLEVLEKLNSNLKKNLEQIKQTDNTLNFLGIMKNILSMASLVNQVSVAINKPSLLDKKKIKSPEQLIMAVTNYKMNINKIVIEEQNKIIIIKNNIIQEKSALMDDLRNIGVSQFMMSNLP</sequence>
<evidence type="ECO:0000256" key="1">
    <source>
        <dbReference type="SAM" id="Coils"/>
    </source>
</evidence>
<name>A0ABM8K7P2_9FLAO</name>
<accession>A0ABM8K7P2</accession>
<proteinExistence type="predicted"/>
<evidence type="ECO:0000313" key="3">
    <source>
        <dbReference type="Proteomes" id="UP001380186"/>
    </source>
</evidence>
<organism evidence="2 3">
    <name type="scientific">Chryseobacterium gambrini</name>
    <dbReference type="NCBI Taxonomy" id="373672"/>
    <lineage>
        <taxon>Bacteria</taxon>
        <taxon>Pseudomonadati</taxon>
        <taxon>Bacteroidota</taxon>
        <taxon>Flavobacteriia</taxon>
        <taxon>Flavobacteriales</taxon>
        <taxon>Weeksellaceae</taxon>
        <taxon>Chryseobacterium group</taxon>
        <taxon>Chryseobacterium</taxon>
    </lineage>
</organism>
<protein>
    <submittedName>
        <fullName evidence="2">Uncharacterized protein</fullName>
    </submittedName>
</protein>
<gene>
    <name evidence="2" type="ORF">CRDW_24020</name>
</gene>
<dbReference type="Proteomes" id="UP001380186">
    <property type="component" value="Chromosome"/>
</dbReference>
<feature type="coiled-coil region" evidence="1">
    <location>
        <begin position="189"/>
        <end position="219"/>
    </location>
</feature>
<evidence type="ECO:0000313" key="2">
    <source>
        <dbReference type="EMBL" id="BEV05028.1"/>
    </source>
</evidence>